<dbReference type="InterPro" id="IPR011545">
    <property type="entry name" value="DEAD/DEAH_box_helicase_dom"/>
</dbReference>
<dbReference type="GO" id="GO:0005524">
    <property type="term" value="F:ATP binding"/>
    <property type="evidence" value="ECO:0007669"/>
    <property type="project" value="UniProtKB-KW"/>
</dbReference>
<evidence type="ECO:0000313" key="8">
    <source>
        <dbReference type="EMBL" id="KDR73827.1"/>
    </source>
</evidence>
<dbReference type="OrthoDB" id="3151137at2759"/>
<accession>A0A067SUT3</accession>
<dbReference type="Proteomes" id="UP000027222">
    <property type="component" value="Unassembled WGS sequence"/>
</dbReference>
<dbReference type="PROSITE" id="PS00028">
    <property type="entry name" value="ZINC_FINGER_C2H2_1"/>
    <property type="match status" value="2"/>
</dbReference>
<dbReference type="InterPro" id="IPR027417">
    <property type="entry name" value="P-loop_NTPase"/>
</dbReference>
<sequence length="1531" mass="171702">MPSCKECNELFNTGEDLLHHSKFKHAVIDFEVFEQSYHVTPDKDDFFHCPCPFHVELTPYDGLNDYIDHLQTIKKWENTKPPEAITYISEHLVDTPTLRANNLAVNARYNLLICVICVAAVHPDQLASHLKDIHQVHRYNSNAPLVAIVNYFNLPSSFPVLPEGKIVQIQGLEIKKGLSCPVCPAAMGTESSMVYHWTNAHKGQPKPKVFSEELVQRFKKDGHSSYFKVVPVRLPVSEEESLRDLLRNLMPDPSVSGSLTDDARNISPWLRATRWHELLVDKKVPELCALAAHPTKLEFPNLQPAIVHLLEGASALIDQTTPLVLMKLNTETISKGISNTPFHKLQEHDEHIKNYCLPIVGLLAMLLRGSPVPLPPDVQAAVDALRTSISNPPPEDSTAAILTVLSSIWKRVWNPTEDHRITDPTILYLALSTLQESGSFQEPKLVTNPIARIKYCMRLFFLERIHAEKKEKYEFGPGVAANHPWFIEKVESTFNDLCALQHLASSIAYATAGLPRVWWLDRKTYKSMLFGGDTLHFHEIQAMISALEDKVKTAWETKVLLGSNLGVQYDMIRDSLANKRPGYSFTTDIRNTSFAYPEQLALAIMQNDLLKQRFVNHHDRKFISWNTVALRLWLVDYADFTLHHLILIHLTAGASSRVTEITAMLLCNTVQYPTRNLVAFGRHIALLVTYLKTSAITGLDKLIPHSLSAFTSDLLIQDLAIARPFARFVASICFPDRPDVLELYNTHLFVNVNKLFNTTDVTETLKKVSAPHLAFQLTVSSWRHISIAWRRVLSPRLPEIIDNSEKDTAEAQQSGHNRGIENKLYGLSSDSLSGAAEDVLPFYLEASTDWQIVCDIVPGGLGIPYRSALMSQFHTLLEQGKITRPPKSEAEGIQMVVERKLAALEDKLDGKLNQILMHLRGLSAPAFTSTSSTTISTPTSQLVDSYSFEQSTKEYLASEALRKLRKLFGADATWTCPEQLQSILAVLMLETDVISVLPTGAGKTMIIAIPALVEESRVSVVLLPLRSILLEYTERFTKLEIAFEIYEYGKPFAGNTNLIFASADAGPTSGFRQAIAELNEKVGVVRYIVDEGHIPYLSTHFRPALKNMADMRCSFPVQVVILSATITPQMEPAVRSFFCMKEETAVIRTKTNRPELCYIWSSRCSHDDVPGLILQHIRDYLTEPDDRALIFVPTLAIGTILQEKTNLPFYHGGLGDEDRVAIQSSWRAGKPTAFIATSAFGTGNDYSRVRLVIHASPPSEMLSYIQEVSRAGRDKAPAMCIMIPFERPRLYPTAPDHEGMQHIQDALSGPPKCIRFLITSFVDVEGTRCADSSENQLCSVCGKMKTASKSKRSALPSFEKPTQQAKKLRQDRNVSQSHYITNFRYQLSKFADGPCASCVVNGVDNPSQHEIIKCNTLKTLALYSPFLDWKKKIKYKGYGFCWFCHVPNVSSNGTLDALHPSTRCDYKDIIAPVAFYVLSNNEMRNQAADHFGVALLSYDHALLWINSPPVEGHLSNLTALFLWFADVFQES</sequence>
<dbReference type="Pfam" id="PF12013">
    <property type="entry name" value="OrsD"/>
    <property type="match status" value="1"/>
</dbReference>
<dbReference type="GO" id="GO:0003676">
    <property type="term" value="F:nucleic acid binding"/>
    <property type="evidence" value="ECO:0007669"/>
    <property type="project" value="InterPro"/>
</dbReference>
<gene>
    <name evidence="8" type="ORF">GALMADRAFT_212084</name>
</gene>
<dbReference type="PROSITE" id="PS51192">
    <property type="entry name" value="HELICASE_ATP_BIND_1"/>
    <property type="match status" value="1"/>
</dbReference>
<name>A0A067SUT3_GALM3</name>
<dbReference type="GO" id="GO:0043138">
    <property type="term" value="F:3'-5' DNA helicase activity"/>
    <property type="evidence" value="ECO:0007669"/>
    <property type="project" value="UniProtKB-EC"/>
</dbReference>
<evidence type="ECO:0000313" key="9">
    <source>
        <dbReference type="Proteomes" id="UP000027222"/>
    </source>
</evidence>
<comment type="similarity">
    <text evidence="1">Belongs to the helicase family. RecQ subfamily.</text>
</comment>
<dbReference type="InterPro" id="IPR022698">
    <property type="entry name" value="OrsD"/>
</dbReference>
<dbReference type="EC" id="5.6.2.4" evidence="5"/>
<protein>
    <recommendedName>
        <fullName evidence="5">DNA 3'-5' helicase</fullName>
        <ecNumber evidence="5">5.6.2.4</ecNumber>
    </recommendedName>
</protein>
<dbReference type="Pfam" id="PF00271">
    <property type="entry name" value="Helicase_C"/>
    <property type="match status" value="1"/>
</dbReference>
<dbReference type="STRING" id="685588.A0A067SUT3"/>
<dbReference type="Pfam" id="PF00270">
    <property type="entry name" value="DEAD"/>
    <property type="match status" value="1"/>
</dbReference>
<evidence type="ECO:0000256" key="2">
    <source>
        <dbReference type="ARBA" id="ARBA00022741"/>
    </source>
</evidence>
<comment type="catalytic activity">
    <reaction evidence="4">
        <text>Couples ATP hydrolysis with the unwinding of duplex DNA by translocating in the 3'-5' direction.</text>
        <dbReference type="EC" id="5.6.2.4"/>
    </reaction>
</comment>
<reference evidence="9" key="1">
    <citation type="journal article" date="2014" name="Proc. Natl. Acad. Sci. U.S.A.">
        <title>Extensive sampling of basidiomycete genomes demonstrates inadequacy of the white-rot/brown-rot paradigm for wood decay fungi.</title>
        <authorList>
            <person name="Riley R."/>
            <person name="Salamov A.A."/>
            <person name="Brown D.W."/>
            <person name="Nagy L.G."/>
            <person name="Floudas D."/>
            <person name="Held B.W."/>
            <person name="Levasseur A."/>
            <person name="Lombard V."/>
            <person name="Morin E."/>
            <person name="Otillar R."/>
            <person name="Lindquist E.A."/>
            <person name="Sun H."/>
            <person name="LaButti K.M."/>
            <person name="Schmutz J."/>
            <person name="Jabbour D."/>
            <person name="Luo H."/>
            <person name="Baker S.E."/>
            <person name="Pisabarro A.G."/>
            <person name="Walton J.D."/>
            <person name="Blanchette R.A."/>
            <person name="Henrissat B."/>
            <person name="Martin F."/>
            <person name="Cullen D."/>
            <person name="Hibbett D.S."/>
            <person name="Grigoriev I.V."/>
        </authorList>
    </citation>
    <scope>NUCLEOTIDE SEQUENCE [LARGE SCALE GENOMIC DNA]</scope>
    <source>
        <strain evidence="9">CBS 339.88</strain>
    </source>
</reference>
<evidence type="ECO:0000259" key="6">
    <source>
        <dbReference type="PROSITE" id="PS51192"/>
    </source>
</evidence>
<dbReference type="SUPFAM" id="SSF52540">
    <property type="entry name" value="P-loop containing nucleoside triphosphate hydrolases"/>
    <property type="match status" value="1"/>
</dbReference>
<dbReference type="InterPro" id="IPR001650">
    <property type="entry name" value="Helicase_C-like"/>
</dbReference>
<keyword evidence="3" id="KW-0067">ATP-binding</keyword>
<proteinExistence type="inferred from homology"/>
<dbReference type="InterPro" id="IPR013087">
    <property type="entry name" value="Znf_C2H2_type"/>
</dbReference>
<dbReference type="PROSITE" id="PS51194">
    <property type="entry name" value="HELICASE_CTER"/>
    <property type="match status" value="1"/>
</dbReference>
<dbReference type="GO" id="GO:0005694">
    <property type="term" value="C:chromosome"/>
    <property type="evidence" value="ECO:0007669"/>
    <property type="project" value="TreeGrafter"/>
</dbReference>
<dbReference type="SMART" id="SM00355">
    <property type="entry name" value="ZnF_C2H2"/>
    <property type="match status" value="3"/>
</dbReference>
<dbReference type="Gene3D" id="3.40.50.300">
    <property type="entry name" value="P-loop containing nucleotide triphosphate hydrolases"/>
    <property type="match status" value="2"/>
</dbReference>
<dbReference type="HOGENOM" id="CLU_002727_0_0_1"/>
<feature type="domain" description="Helicase ATP-binding" evidence="6">
    <location>
        <begin position="984"/>
        <end position="1144"/>
    </location>
</feature>
<dbReference type="InterPro" id="IPR014001">
    <property type="entry name" value="Helicase_ATP-bd"/>
</dbReference>
<keyword evidence="2" id="KW-0547">Nucleotide-binding</keyword>
<feature type="domain" description="Helicase C-terminal" evidence="7">
    <location>
        <begin position="1172"/>
        <end position="1322"/>
    </location>
</feature>
<evidence type="ECO:0000256" key="4">
    <source>
        <dbReference type="ARBA" id="ARBA00034617"/>
    </source>
</evidence>
<evidence type="ECO:0000256" key="5">
    <source>
        <dbReference type="ARBA" id="ARBA00034808"/>
    </source>
</evidence>
<organism evidence="8 9">
    <name type="scientific">Galerina marginata (strain CBS 339.88)</name>
    <dbReference type="NCBI Taxonomy" id="685588"/>
    <lineage>
        <taxon>Eukaryota</taxon>
        <taxon>Fungi</taxon>
        <taxon>Dikarya</taxon>
        <taxon>Basidiomycota</taxon>
        <taxon>Agaricomycotina</taxon>
        <taxon>Agaricomycetes</taxon>
        <taxon>Agaricomycetidae</taxon>
        <taxon>Agaricales</taxon>
        <taxon>Agaricineae</taxon>
        <taxon>Strophariaceae</taxon>
        <taxon>Galerina</taxon>
    </lineage>
</organism>
<dbReference type="PANTHER" id="PTHR13710:SF145">
    <property type="entry name" value="ATP-DEPENDENT DNA HELICASE"/>
    <property type="match status" value="1"/>
</dbReference>
<evidence type="ECO:0000256" key="3">
    <source>
        <dbReference type="ARBA" id="ARBA00022840"/>
    </source>
</evidence>
<keyword evidence="9" id="KW-1185">Reference proteome</keyword>
<dbReference type="SMART" id="SM00487">
    <property type="entry name" value="DEXDc"/>
    <property type="match status" value="1"/>
</dbReference>
<dbReference type="SMART" id="SM00490">
    <property type="entry name" value="HELICc"/>
    <property type="match status" value="1"/>
</dbReference>
<evidence type="ECO:0000259" key="7">
    <source>
        <dbReference type="PROSITE" id="PS51194"/>
    </source>
</evidence>
<dbReference type="PANTHER" id="PTHR13710">
    <property type="entry name" value="DNA HELICASE RECQ FAMILY MEMBER"/>
    <property type="match status" value="1"/>
</dbReference>
<dbReference type="EMBL" id="KL142384">
    <property type="protein sequence ID" value="KDR73827.1"/>
    <property type="molecule type" value="Genomic_DNA"/>
</dbReference>
<evidence type="ECO:0000256" key="1">
    <source>
        <dbReference type="ARBA" id="ARBA00005446"/>
    </source>
</evidence>
<dbReference type="GO" id="GO:0005634">
    <property type="term" value="C:nucleus"/>
    <property type="evidence" value="ECO:0007669"/>
    <property type="project" value="TreeGrafter"/>
</dbReference>